<dbReference type="VEuPathDB" id="AmoebaDB:EIN_172640"/>
<dbReference type="AlphaFoldDB" id="A0A0A1TVT8"/>
<proteinExistence type="predicted"/>
<reference evidence="4 5" key="1">
    <citation type="submission" date="2012-10" db="EMBL/GenBank/DDBJ databases">
        <authorList>
            <person name="Zafar N."/>
            <person name="Inman J."/>
            <person name="Hall N."/>
            <person name="Lorenzi H."/>
            <person name="Caler E."/>
        </authorList>
    </citation>
    <scope>NUCLEOTIDE SEQUENCE [LARGE SCALE GENOMIC DNA]</scope>
    <source>
        <strain evidence="4 5">IP1</strain>
    </source>
</reference>
<gene>
    <name evidence="4" type="ORF">EIN_172640</name>
</gene>
<sequence>MFLITLLFITVYSQSVEVEEIKWSTGAAGEVVASMAHNEESDYKYTYVLHYPTSSQNSIKIDCIHPTYESVSIQVSTSTPVRPVIAATTKKLYFLNNGNFEVYNIEQKIPVAVAFPAKSSTDANSPMDVIDREFYTGKREVYVVVCQNKHLTVLNESLDKVKEYPNPCGEYINWGYDYVAVKNSSMIDIYGVSTGGVLTFYKTITLADNTTKTYAFDGMVMSGHDVIYTALSDVGKIQVNSPNNYGYATFIKDVWFNGNHSTNYVKTQYAQMMYTYGSFLAVGVFGYTEASRERVGGVDLYFDKYLTGNTNRFEKVYSFRGNSSYGYRGYSVGMDDKMLYIGGKLETQTIEVLKAAIVDVSNYTAKYCVGMNCECESGYFYSTYYKKCFAQLRPNTAIIVTACCFVLFFIIIAIVGVLLAYMMKSKEKERNKKDDDFEEKNEVIVESEEEKKGEKDEFIP</sequence>
<evidence type="ECO:0000256" key="2">
    <source>
        <dbReference type="SAM" id="Phobius"/>
    </source>
</evidence>
<protein>
    <submittedName>
        <fullName evidence="4">Uncharacterized protein</fullName>
    </submittedName>
</protein>
<keyword evidence="5" id="KW-1185">Reference proteome</keyword>
<dbReference type="Proteomes" id="UP000014680">
    <property type="component" value="Unassembled WGS sequence"/>
</dbReference>
<keyword evidence="2" id="KW-0472">Membrane</keyword>
<organism evidence="4 5">
    <name type="scientific">Entamoeba invadens IP1</name>
    <dbReference type="NCBI Taxonomy" id="370355"/>
    <lineage>
        <taxon>Eukaryota</taxon>
        <taxon>Amoebozoa</taxon>
        <taxon>Evosea</taxon>
        <taxon>Archamoebae</taxon>
        <taxon>Mastigamoebida</taxon>
        <taxon>Entamoebidae</taxon>
        <taxon>Entamoeba</taxon>
    </lineage>
</organism>
<dbReference type="GeneID" id="14883594"/>
<keyword evidence="2" id="KW-1133">Transmembrane helix</keyword>
<feature type="chain" id="PRO_5001980256" evidence="3">
    <location>
        <begin position="19"/>
        <end position="460"/>
    </location>
</feature>
<feature type="signal peptide" evidence="3">
    <location>
        <begin position="1"/>
        <end position="18"/>
    </location>
</feature>
<evidence type="ECO:0000313" key="4">
    <source>
        <dbReference type="EMBL" id="ELP84619.1"/>
    </source>
</evidence>
<evidence type="ECO:0000256" key="3">
    <source>
        <dbReference type="SAM" id="SignalP"/>
    </source>
</evidence>
<keyword evidence="2" id="KW-0812">Transmembrane</keyword>
<evidence type="ECO:0000313" key="5">
    <source>
        <dbReference type="Proteomes" id="UP000014680"/>
    </source>
</evidence>
<dbReference type="OrthoDB" id="29613at2759"/>
<dbReference type="RefSeq" id="XP_004183965.1">
    <property type="nucleotide sequence ID" value="XM_004183917.1"/>
</dbReference>
<dbReference type="OMA" id="NCECESG"/>
<keyword evidence="3" id="KW-0732">Signal</keyword>
<accession>A0A0A1TVT8</accession>
<dbReference type="EMBL" id="KB207112">
    <property type="protein sequence ID" value="ELP84619.1"/>
    <property type="molecule type" value="Genomic_DNA"/>
</dbReference>
<feature type="transmembrane region" description="Helical" evidence="2">
    <location>
        <begin position="397"/>
        <end position="423"/>
    </location>
</feature>
<feature type="region of interest" description="Disordered" evidence="1">
    <location>
        <begin position="427"/>
        <end position="460"/>
    </location>
</feature>
<name>A0A0A1TVT8_ENTIV</name>
<dbReference type="KEGG" id="eiv:EIN_172640"/>
<evidence type="ECO:0000256" key="1">
    <source>
        <dbReference type="SAM" id="MobiDB-lite"/>
    </source>
</evidence>